<dbReference type="PANTHER" id="PTHR33021">
    <property type="entry name" value="BLUE COPPER PROTEIN"/>
    <property type="match status" value="1"/>
</dbReference>
<dbReference type="GO" id="GO:0005886">
    <property type="term" value="C:plasma membrane"/>
    <property type="evidence" value="ECO:0007669"/>
    <property type="project" value="TreeGrafter"/>
</dbReference>
<keyword evidence="2" id="KW-0186">Copper</keyword>
<keyword evidence="1" id="KW-0479">Metal-binding</keyword>
<evidence type="ECO:0000256" key="2">
    <source>
        <dbReference type="ARBA" id="ARBA00023008"/>
    </source>
</evidence>
<dbReference type="PROSITE" id="PS51485">
    <property type="entry name" value="PHYTOCYANIN"/>
    <property type="match status" value="1"/>
</dbReference>
<feature type="chain" id="PRO_5043686013" description="Phytocyanin domain-containing protein" evidence="6">
    <location>
        <begin position="20"/>
        <end position="169"/>
    </location>
</feature>
<keyword evidence="5" id="KW-1133">Transmembrane helix</keyword>
<comment type="caution">
    <text evidence="8">The sequence shown here is derived from an EMBL/GenBank/DDBJ whole genome shotgun (WGS) entry which is preliminary data.</text>
</comment>
<accession>A0AAV5HP21</accession>
<dbReference type="PANTHER" id="PTHR33021:SF350">
    <property type="entry name" value="UCLACYANIN-2"/>
    <property type="match status" value="1"/>
</dbReference>
<keyword evidence="6" id="KW-0732">Signal</keyword>
<sequence>MALAAAVLLLLLASPVAFAANYIVGDGNGWNQGVDYNSWTQGKTFNVGDTLLFTYGGNHGVDVVDKSDYDNCVSSNALNSYSDGNTTVTLSKAGSMYFMCPTLGHCSSGMKLTVTVGSGSSTPPGTTTPSGTTTPTSTSKSGAARASGNIYGLVVGFLLLLGSVLAIMG</sequence>
<keyword evidence="5" id="KW-0812">Transmembrane</keyword>
<protein>
    <recommendedName>
        <fullName evidence="7">Phytocyanin domain-containing protein</fullName>
    </recommendedName>
</protein>
<gene>
    <name evidence="8" type="ORF">SLEP1_g2767</name>
</gene>
<dbReference type="GO" id="GO:0046872">
    <property type="term" value="F:metal ion binding"/>
    <property type="evidence" value="ECO:0007669"/>
    <property type="project" value="UniProtKB-KW"/>
</dbReference>
<organism evidence="8 9">
    <name type="scientific">Rubroshorea leprosula</name>
    <dbReference type="NCBI Taxonomy" id="152421"/>
    <lineage>
        <taxon>Eukaryota</taxon>
        <taxon>Viridiplantae</taxon>
        <taxon>Streptophyta</taxon>
        <taxon>Embryophyta</taxon>
        <taxon>Tracheophyta</taxon>
        <taxon>Spermatophyta</taxon>
        <taxon>Magnoliopsida</taxon>
        <taxon>eudicotyledons</taxon>
        <taxon>Gunneridae</taxon>
        <taxon>Pentapetalae</taxon>
        <taxon>rosids</taxon>
        <taxon>malvids</taxon>
        <taxon>Malvales</taxon>
        <taxon>Dipterocarpaceae</taxon>
        <taxon>Rubroshorea</taxon>
    </lineage>
</organism>
<dbReference type="AlphaFoldDB" id="A0AAV5HP21"/>
<name>A0AAV5HP21_9ROSI</name>
<dbReference type="SUPFAM" id="SSF49503">
    <property type="entry name" value="Cupredoxins"/>
    <property type="match status" value="1"/>
</dbReference>
<evidence type="ECO:0000256" key="4">
    <source>
        <dbReference type="SAM" id="MobiDB-lite"/>
    </source>
</evidence>
<keyword evidence="3" id="KW-0325">Glycoprotein</keyword>
<keyword evidence="5" id="KW-0472">Membrane</keyword>
<dbReference type="InterPro" id="IPR008972">
    <property type="entry name" value="Cupredoxin"/>
</dbReference>
<dbReference type="FunFam" id="2.60.40.420:FF:000003">
    <property type="entry name" value="Blue copper"/>
    <property type="match status" value="1"/>
</dbReference>
<evidence type="ECO:0000259" key="7">
    <source>
        <dbReference type="PROSITE" id="PS51485"/>
    </source>
</evidence>
<feature type="signal peptide" evidence="6">
    <location>
        <begin position="1"/>
        <end position="19"/>
    </location>
</feature>
<evidence type="ECO:0000256" key="3">
    <source>
        <dbReference type="ARBA" id="ARBA00023180"/>
    </source>
</evidence>
<dbReference type="Proteomes" id="UP001054252">
    <property type="component" value="Unassembled WGS sequence"/>
</dbReference>
<evidence type="ECO:0000256" key="6">
    <source>
        <dbReference type="SAM" id="SignalP"/>
    </source>
</evidence>
<dbReference type="CDD" id="cd04216">
    <property type="entry name" value="Phytocyanin"/>
    <property type="match status" value="1"/>
</dbReference>
<dbReference type="Gene3D" id="2.60.40.420">
    <property type="entry name" value="Cupredoxins - blue copper proteins"/>
    <property type="match status" value="1"/>
</dbReference>
<dbReference type="InterPro" id="IPR039391">
    <property type="entry name" value="Phytocyanin-like"/>
</dbReference>
<dbReference type="GO" id="GO:0009055">
    <property type="term" value="F:electron transfer activity"/>
    <property type="evidence" value="ECO:0007669"/>
    <property type="project" value="InterPro"/>
</dbReference>
<feature type="domain" description="Phytocyanin" evidence="7">
    <location>
        <begin position="20"/>
        <end position="118"/>
    </location>
</feature>
<evidence type="ECO:0000256" key="1">
    <source>
        <dbReference type="ARBA" id="ARBA00022723"/>
    </source>
</evidence>
<reference evidence="8 9" key="1">
    <citation type="journal article" date="2021" name="Commun. Biol.">
        <title>The genome of Shorea leprosula (Dipterocarpaceae) highlights the ecological relevance of drought in aseasonal tropical rainforests.</title>
        <authorList>
            <person name="Ng K.K.S."/>
            <person name="Kobayashi M.J."/>
            <person name="Fawcett J.A."/>
            <person name="Hatakeyama M."/>
            <person name="Paape T."/>
            <person name="Ng C.H."/>
            <person name="Ang C.C."/>
            <person name="Tnah L.H."/>
            <person name="Lee C.T."/>
            <person name="Nishiyama T."/>
            <person name="Sese J."/>
            <person name="O'Brien M.J."/>
            <person name="Copetti D."/>
            <person name="Mohd Noor M.I."/>
            <person name="Ong R.C."/>
            <person name="Putra M."/>
            <person name="Sireger I.Z."/>
            <person name="Indrioko S."/>
            <person name="Kosugi Y."/>
            <person name="Izuno A."/>
            <person name="Isagi Y."/>
            <person name="Lee S.L."/>
            <person name="Shimizu K.K."/>
        </authorList>
    </citation>
    <scope>NUCLEOTIDE SEQUENCE [LARGE SCALE GENOMIC DNA]</scope>
    <source>
        <strain evidence="8">214</strain>
    </source>
</reference>
<dbReference type="Pfam" id="PF02298">
    <property type="entry name" value="Cu_bind_like"/>
    <property type="match status" value="1"/>
</dbReference>
<evidence type="ECO:0000313" key="8">
    <source>
        <dbReference type="EMBL" id="GKU88515.1"/>
    </source>
</evidence>
<feature type="compositionally biased region" description="Low complexity" evidence="4">
    <location>
        <begin position="117"/>
        <end position="139"/>
    </location>
</feature>
<feature type="transmembrane region" description="Helical" evidence="5">
    <location>
        <begin position="150"/>
        <end position="168"/>
    </location>
</feature>
<dbReference type="InterPro" id="IPR003245">
    <property type="entry name" value="Phytocyanin_dom"/>
</dbReference>
<proteinExistence type="predicted"/>
<evidence type="ECO:0000256" key="5">
    <source>
        <dbReference type="SAM" id="Phobius"/>
    </source>
</evidence>
<feature type="region of interest" description="Disordered" evidence="4">
    <location>
        <begin position="117"/>
        <end position="144"/>
    </location>
</feature>
<evidence type="ECO:0000313" key="9">
    <source>
        <dbReference type="Proteomes" id="UP001054252"/>
    </source>
</evidence>
<dbReference type="EMBL" id="BPVZ01000002">
    <property type="protein sequence ID" value="GKU88515.1"/>
    <property type="molecule type" value="Genomic_DNA"/>
</dbReference>
<keyword evidence="9" id="KW-1185">Reference proteome</keyword>